<comment type="caution">
    <text evidence="1">The sequence shown here is derived from an EMBL/GenBank/DDBJ whole genome shotgun (WGS) entry which is preliminary data.</text>
</comment>
<sequence length="221" mass="24592">MHRRRFLRVIGATALPVLAGCSSDETPPPRKSSVVEQLETNDGMIRIDLADRVWVLSRYTPPRSSIDAPVGVAAAKGGGGGSVRGATGRAGGGHVNAPRTNHGWAWWHGGDYADDWYDDHEDETSRYSVRIEKVGVRSFGSDAVFKKDRPGAGPVDWDWTYRSPKDRIDHPLRKPGWYRVGAHIVGKKVDHDFQWECVDFKVSSVGQSYAIQNEWKVSPRI</sequence>
<evidence type="ECO:0000313" key="2">
    <source>
        <dbReference type="Proteomes" id="UP000282322"/>
    </source>
</evidence>
<accession>A0A3P3RJ23</accession>
<proteinExistence type="predicted"/>
<evidence type="ECO:0000313" key="1">
    <source>
        <dbReference type="EMBL" id="RRJ33526.1"/>
    </source>
</evidence>
<reference evidence="1 2" key="1">
    <citation type="submission" date="2018-11" db="EMBL/GenBank/DDBJ databases">
        <title>Taxonoimc description of Halomarina strain SPP-AMP-1.</title>
        <authorList>
            <person name="Pal Y."/>
            <person name="Srinivasana K."/>
            <person name="Verma A."/>
            <person name="Kumar P."/>
        </authorList>
    </citation>
    <scope>NUCLEOTIDE SEQUENCE [LARGE SCALE GENOMIC DNA]</scope>
    <source>
        <strain evidence="1 2">SPP-AMP-1</strain>
    </source>
</reference>
<dbReference type="EMBL" id="RRCH01000003">
    <property type="protein sequence ID" value="RRJ33526.1"/>
    <property type="molecule type" value="Genomic_DNA"/>
</dbReference>
<gene>
    <name evidence="1" type="ORF">EIK79_01615</name>
</gene>
<dbReference type="Proteomes" id="UP000282322">
    <property type="component" value="Unassembled WGS sequence"/>
</dbReference>
<name>A0A3P3RJ23_9EURY</name>
<dbReference type="RefSeq" id="WP_124953391.1">
    <property type="nucleotide sequence ID" value="NZ_RRCH01000003.1"/>
</dbReference>
<organism evidence="1 2">
    <name type="scientific">Halocatena pleomorpha</name>
    <dbReference type="NCBI Taxonomy" id="1785090"/>
    <lineage>
        <taxon>Archaea</taxon>
        <taxon>Methanobacteriati</taxon>
        <taxon>Methanobacteriota</taxon>
        <taxon>Stenosarchaea group</taxon>
        <taxon>Halobacteria</taxon>
        <taxon>Halobacteriales</taxon>
        <taxon>Natronomonadaceae</taxon>
        <taxon>Halocatena</taxon>
    </lineage>
</organism>
<dbReference type="OrthoDB" id="199072at2157"/>
<keyword evidence="2" id="KW-1185">Reference proteome</keyword>
<protein>
    <submittedName>
        <fullName evidence="1">Uncharacterized protein</fullName>
    </submittedName>
</protein>
<dbReference type="AlphaFoldDB" id="A0A3P3RJ23"/>
<dbReference type="PROSITE" id="PS51257">
    <property type="entry name" value="PROKAR_LIPOPROTEIN"/>
    <property type="match status" value="1"/>
</dbReference>